<dbReference type="EMBL" id="FOAJ01000017">
    <property type="protein sequence ID" value="SEL89618.1"/>
    <property type="molecule type" value="Genomic_DNA"/>
</dbReference>
<reference evidence="2" key="1">
    <citation type="submission" date="2016-10" db="EMBL/GenBank/DDBJ databases">
        <authorList>
            <person name="Varghese N."/>
            <person name="Submissions S."/>
        </authorList>
    </citation>
    <scope>NUCLEOTIDE SEQUENCE [LARGE SCALE GENOMIC DNA]</scope>
    <source>
        <strain evidence="2">LMG 26416</strain>
    </source>
</reference>
<evidence type="ECO:0000313" key="1">
    <source>
        <dbReference type="EMBL" id="SEL89618.1"/>
    </source>
</evidence>
<dbReference type="RefSeq" id="WP_090545152.1">
    <property type="nucleotide sequence ID" value="NZ_FNSR01000001.1"/>
</dbReference>
<protein>
    <submittedName>
        <fullName evidence="1">Uncharacterized protein</fullName>
    </submittedName>
</protein>
<gene>
    <name evidence="1" type="ORF">SAMN05192542_11715</name>
</gene>
<sequence length="129" mass="14638">MKNFNDLMQLALPVLMEIPKPRLLEEGLVESCDDYGDAIRLCLDKRIRRVRESEIAEYLGFSAPHLTKVKNGQGYLTTDQELVLQHLCSNWAISQYAEMRKSQLAELIDSPAAKIARLEAELAKYRSAA</sequence>
<accession>A0A1H7TYT1</accession>
<dbReference type="AlphaFoldDB" id="A0A1H7TYT1"/>
<dbReference type="STRING" id="416943.SAMN05445871_2435"/>
<dbReference type="Proteomes" id="UP000199120">
    <property type="component" value="Unassembled WGS sequence"/>
</dbReference>
<name>A0A1H7TYT1_9BURK</name>
<evidence type="ECO:0000313" key="2">
    <source>
        <dbReference type="Proteomes" id="UP000199120"/>
    </source>
</evidence>
<organism evidence="1 2">
    <name type="scientific">Paraburkholderia caballeronis</name>
    <dbReference type="NCBI Taxonomy" id="416943"/>
    <lineage>
        <taxon>Bacteria</taxon>
        <taxon>Pseudomonadati</taxon>
        <taxon>Pseudomonadota</taxon>
        <taxon>Betaproteobacteria</taxon>
        <taxon>Burkholderiales</taxon>
        <taxon>Burkholderiaceae</taxon>
        <taxon>Paraburkholderia</taxon>
    </lineage>
</organism>
<dbReference type="OrthoDB" id="8780302at2"/>
<proteinExistence type="predicted"/>
<keyword evidence="2" id="KW-1185">Reference proteome</keyword>